<evidence type="ECO:0000313" key="2">
    <source>
        <dbReference type="EMBL" id="EHB50689.1"/>
    </source>
</evidence>
<name>G4HNF8_9BACL</name>
<organism evidence="2 3">
    <name type="scientific">Paenibacillus lactis 154</name>
    <dbReference type="NCBI Taxonomy" id="743719"/>
    <lineage>
        <taxon>Bacteria</taxon>
        <taxon>Bacillati</taxon>
        <taxon>Bacillota</taxon>
        <taxon>Bacilli</taxon>
        <taxon>Bacillales</taxon>
        <taxon>Paenibacillaceae</taxon>
        <taxon>Paenibacillus</taxon>
    </lineage>
</organism>
<protein>
    <submittedName>
        <fullName evidence="2">Uncharacterized protein</fullName>
    </submittedName>
</protein>
<accession>G4HNF8</accession>
<gene>
    <name evidence="2" type="ORF">PaelaDRAFT_5519</name>
</gene>
<evidence type="ECO:0000313" key="3">
    <source>
        <dbReference type="Proteomes" id="UP000003891"/>
    </source>
</evidence>
<dbReference type="EMBL" id="AGIP01000020">
    <property type="protein sequence ID" value="EHB50689.1"/>
    <property type="molecule type" value="Genomic_DNA"/>
</dbReference>
<feature type="region of interest" description="Disordered" evidence="1">
    <location>
        <begin position="62"/>
        <end position="87"/>
    </location>
</feature>
<feature type="compositionally biased region" description="Polar residues" evidence="1">
    <location>
        <begin position="62"/>
        <end position="80"/>
    </location>
</feature>
<proteinExistence type="predicted"/>
<evidence type="ECO:0000256" key="1">
    <source>
        <dbReference type="SAM" id="MobiDB-lite"/>
    </source>
</evidence>
<dbReference type="AlphaFoldDB" id="G4HNF8"/>
<dbReference type="Proteomes" id="UP000003891">
    <property type="component" value="Unassembled WGS sequence"/>
</dbReference>
<dbReference type="STRING" id="743719.PaelaDRAFT_5519"/>
<reference evidence="2 3" key="1">
    <citation type="submission" date="2011-09" db="EMBL/GenBank/DDBJ databases">
        <title>The draft genome of Paenibacillus lactis 154.</title>
        <authorList>
            <consortium name="US DOE Joint Genome Institute (JGI-PGF)"/>
            <person name="Lucas S."/>
            <person name="Han J."/>
            <person name="Lapidus A."/>
            <person name="Cheng J.-F."/>
            <person name="Goodwin L."/>
            <person name="Pitluck S."/>
            <person name="Peters L."/>
            <person name="Land M.L."/>
            <person name="Hauser L."/>
            <person name="Siebers A."/>
            <person name="Thelen M."/>
            <person name="Hugenholtz P."/>
            <person name="Allgaier M."/>
            <person name="Woyke T.J."/>
        </authorList>
    </citation>
    <scope>NUCLEOTIDE SEQUENCE [LARGE SCALE GENOMIC DNA]</scope>
    <source>
        <strain evidence="2 3">154</strain>
    </source>
</reference>
<sequence>MHGYSLCPFQPDPDAKVPQLTQLIWFEYLHHYQYITKPLTDSSIREDFEWSKDQPDKNLINTVENLDETPVNSLKAQQKQARNDRRK</sequence>